<comment type="caution">
    <text evidence="2">The sequence shown here is derived from an EMBL/GenBank/DDBJ whole genome shotgun (WGS) entry which is preliminary data.</text>
</comment>
<protein>
    <submittedName>
        <fullName evidence="2">Uncharacterized protein</fullName>
    </submittedName>
</protein>
<evidence type="ECO:0000313" key="3">
    <source>
        <dbReference type="Proteomes" id="UP001488838"/>
    </source>
</evidence>
<organism evidence="2 3">
    <name type="scientific">Myodes glareolus</name>
    <name type="common">Bank vole</name>
    <name type="synonym">Clethrionomys glareolus</name>
    <dbReference type="NCBI Taxonomy" id="447135"/>
    <lineage>
        <taxon>Eukaryota</taxon>
        <taxon>Metazoa</taxon>
        <taxon>Chordata</taxon>
        <taxon>Craniata</taxon>
        <taxon>Vertebrata</taxon>
        <taxon>Euteleostomi</taxon>
        <taxon>Mammalia</taxon>
        <taxon>Eutheria</taxon>
        <taxon>Euarchontoglires</taxon>
        <taxon>Glires</taxon>
        <taxon>Rodentia</taxon>
        <taxon>Myomorpha</taxon>
        <taxon>Muroidea</taxon>
        <taxon>Cricetidae</taxon>
        <taxon>Arvicolinae</taxon>
        <taxon>Myodes</taxon>
    </lineage>
</organism>
<accession>A0AAW0JKY6</accession>
<feature type="compositionally biased region" description="Basic and acidic residues" evidence="1">
    <location>
        <begin position="99"/>
        <end position="108"/>
    </location>
</feature>
<dbReference type="EMBL" id="JBBHLL010000030">
    <property type="protein sequence ID" value="KAK7827383.1"/>
    <property type="molecule type" value="Genomic_DNA"/>
</dbReference>
<evidence type="ECO:0000256" key="1">
    <source>
        <dbReference type="SAM" id="MobiDB-lite"/>
    </source>
</evidence>
<dbReference type="AlphaFoldDB" id="A0AAW0JKY6"/>
<feature type="region of interest" description="Disordered" evidence="1">
    <location>
        <begin position="88"/>
        <end position="120"/>
    </location>
</feature>
<feature type="non-terminal residue" evidence="2">
    <location>
        <position position="185"/>
    </location>
</feature>
<keyword evidence="3" id="KW-1185">Reference proteome</keyword>
<dbReference type="Proteomes" id="UP001488838">
    <property type="component" value="Unassembled WGS sequence"/>
</dbReference>
<name>A0AAW0JKY6_MYOGA</name>
<reference evidence="2 3" key="1">
    <citation type="journal article" date="2023" name="bioRxiv">
        <title>Conserved and derived expression patterns and positive selection on dental genes reveal complex evolutionary context of ever-growing rodent molars.</title>
        <authorList>
            <person name="Calamari Z.T."/>
            <person name="Song A."/>
            <person name="Cohen E."/>
            <person name="Akter M."/>
            <person name="Roy R.D."/>
            <person name="Hallikas O."/>
            <person name="Christensen M.M."/>
            <person name="Li P."/>
            <person name="Marangoni P."/>
            <person name="Jernvall J."/>
            <person name="Klein O.D."/>
        </authorList>
    </citation>
    <scope>NUCLEOTIDE SEQUENCE [LARGE SCALE GENOMIC DNA]</scope>
    <source>
        <strain evidence="2">V071</strain>
    </source>
</reference>
<sequence length="185" mass="20738">MKNQGLNRLLKLVKFSDSKQRDQGVIQEGGAGGGFSTQWASSVCSLEEEEGCRQGREGGMMCRGSRGPRRTCVMVQQENQLWKRVEVARKNSKSRHWHANKDSSDRARNGSANSDCHGERLGSEDARKMLQWKKEDNSHGEGDPSWTAAGRTMPFLLEEEGLYMCMDLELIEALCGFQKPVSILD</sequence>
<proteinExistence type="predicted"/>
<evidence type="ECO:0000313" key="2">
    <source>
        <dbReference type="EMBL" id="KAK7827383.1"/>
    </source>
</evidence>
<gene>
    <name evidence="2" type="ORF">U0070_026589</name>
</gene>